<dbReference type="EMBL" id="JACGWO010000001">
    <property type="protein sequence ID" value="KAK4441635.1"/>
    <property type="molecule type" value="Genomic_DNA"/>
</dbReference>
<gene>
    <name evidence="1" type="ORF">Salat_0498400</name>
</gene>
<sequence length="144" mass="15902">MFKKSTSILPTNASPSKKFSGTHLATRTTFYLASPRSAQRCRACLKWSMDAPTLSINSHCASCDLLSLTSFSNVVPTSHRLPPPPLNSMCLDTIALSLVHFHFLPSFVRQPPNPSIFFPFFGAVTMHPRSPPTPFNSPFSDKSF</sequence>
<name>A0AAE2D0X8_9LAMI</name>
<evidence type="ECO:0000313" key="2">
    <source>
        <dbReference type="Proteomes" id="UP001293254"/>
    </source>
</evidence>
<reference evidence="1" key="1">
    <citation type="submission" date="2020-06" db="EMBL/GenBank/DDBJ databases">
        <authorList>
            <person name="Li T."/>
            <person name="Hu X."/>
            <person name="Zhang T."/>
            <person name="Song X."/>
            <person name="Zhang H."/>
            <person name="Dai N."/>
            <person name="Sheng W."/>
            <person name="Hou X."/>
            <person name="Wei L."/>
        </authorList>
    </citation>
    <scope>NUCLEOTIDE SEQUENCE</scope>
    <source>
        <strain evidence="1">3651</strain>
        <tissue evidence="1">Leaf</tissue>
    </source>
</reference>
<protein>
    <submittedName>
        <fullName evidence="1">Uncharacterized protein</fullName>
    </submittedName>
</protein>
<evidence type="ECO:0000313" key="1">
    <source>
        <dbReference type="EMBL" id="KAK4441635.1"/>
    </source>
</evidence>
<comment type="caution">
    <text evidence="1">The sequence shown here is derived from an EMBL/GenBank/DDBJ whole genome shotgun (WGS) entry which is preliminary data.</text>
</comment>
<dbReference type="Proteomes" id="UP001293254">
    <property type="component" value="Unassembled WGS sequence"/>
</dbReference>
<proteinExistence type="predicted"/>
<keyword evidence="2" id="KW-1185">Reference proteome</keyword>
<organism evidence="1 2">
    <name type="scientific">Sesamum alatum</name>
    <dbReference type="NCBI Taxonomy" id="300844"/>
    <lineage>
        <taxon>Eukaryota</taxon>
        <taxon>Viridiplantae</taxon>
        <taxon>Streptophyta</taxon>
        <taxon>Embryophyta</taxon>
        <taxon>Tracheophyta</taxon>
        <taxon>Spermatophyta</taxon>
        <taxon>Magnoliopsida</taxon>
        <taxon>eudicotyledons</taxon>
        <taxon>Gunneridae</taxon>
        <taxon>Pentapetalae</taxon>
        <taxon>asterids</taxon>
        <taxon>lamiids</taxon>
        <taxon>Lamiales</taxon>
        <taxon>Pedaliaceae</taxon>
        <taxon>Sesamum</taxon>
    </lineage>
</organism>
<accession>A0AAE2D0X8</accession>
<dbReference type="AlphaFoldDB" id="A0AAE2D0X8"/>
<reference evidence="1" key="2">
    <citation type="journal article" date="2024" name="Plant">
        <title>Genomic evolution and insights into agronomic trait innovations of Sesamum species.</title>
        <authorList>
            <person name="Miao H."/>
            <person name="Wang L."/>
            <person name="Qu L."/>
            <person name="Liu H."/>
            <person name="Sun Y."/>
            <person name="Le M."/>
            <person name="Wang Q."/>
            <person name="Wei S."/>
            <person name="Zheng Y."/>
            <person name="Lin W."/>
            <person name="Duan Y."/>
            <person name="Cao H."/>
            <person name="Xiong S."/>
            <person name="Wang X."/>
            <person name="Wei L."/>
            <person name="Li C."/>
            <person name="Ma Q."/>
            <person name="Ju M."/>
            <person name="Zhao R."/>
            <person name="Li G."/>
            <person name="Mu C."/>
            <person name="Tian Q."/>
            <person name="Mei H."/>
            <person name="Zhang T."/>
            <person name="Gao T."/>
            <person name="Zhang H."/>
        </authorList>
    </citation>
    <scope>NUCLEOTIDE SEQUENCE</scope>
    <source>
        <strain evidence="1">3651</strain>
    </source>
</reference>